<keyword evidence="2" id="KW-0106">Calcium</keyword>
<name>A0A812SJA0_9DINO</name>
<evidence type="ECO:0000313" key="5">
    <source>
        <dbReference type="EMBL" id="CAE7487834.1"/>
    </source>
</evidence>
<feature type="region of interest" description="Disordered" evidence="3">
    <location>
        <begin position="395"/>
        <end position="449"/>
    </location>
</feature>
<keyword evidence="6" id="KW-1185">Reference proteome</keyword>
<evidence type="ECO:0000256" key="1">
    <source>
        <dbReference type="ARBA" id="ARBA00022737"/>
    </source>
</evidence>
<dbReference type="InterPro" id="IPR050145">
    <property type="entry name" value="Centrin_CML-like"/>
</dbReference>
<evidence type="ECO:0000259" key="4">
    <source>
        <dbReference type="PROSITE" id="PS50222"/>
    </source>
</evidence>
<feature type="domain" description="EF-hand" evidence="4">
    <location>
        <begin position="450"/>
        <end position="485"/>
    </location>
</feature>
<gene>
    <name evidence="5" type="primary">CMD1</name>
    <name evidence="5" type="ORF">SNAT2548_LOCUS27360</name>
</gene>
<dbReference type="Pfam" id="PF13499">
    <property type="entry name" value="EF-hand_7"/>
    <property type="match status" value="2"/>
</dbReference>
<dbReference type="Gene3D" id="1.10.238.10">
    <property type="entry name" value="EF-hand"/>
    <property type="match status" value="2"/>
</dbReference>
<dbReference type="InterPro" id="IPR002048">
    <property type="entry name" value="EF_hand_dom"/>
</dbReference>
<evidence type="ECO:0000313" key="6">
    <source>
        <dbReference type="Proteomes" id="UP000604046"/>
    </source>
</evidence>
<dbReference type="InterPro" id="IPR018247">
    <property type="entry name" value="EF_Hand_1_Ca_BS"/>
</dbReference>
<dbReference type="SMART" id="SM00054">
    <property type="entry name" value="EFh"/>
    <property type="match status" value="3"/>
</dbReference>
<proteinExistence type="predicted"/>
<organism evidence="5 6">
    <name type="scientific">Symbiodinium natans</name>
    <dbReference type="NCBI Taxonomy" id="878477"/>
    <lineage>
        <taxon>Eukaryota</taxon>
        <taxon>Sar</taxon>
        <taxon>Alveolata</taxon>
        <taxon>Dinophyceae</taxon>
        <taxon>Suessiales</taxon>
        <taxon>Symbiodiniaceae</taxon>
        <taxon>Symbiodinium</taxon>
    </lineage>
</organism>
<protein>
    <submittedName>
        <fullName evidence="5">CMD1 protein</fullName>
    </submittedName>
</protein>
<dbReference type="CDD" id="cd00051">
    <property type="entry name" value="EFh"/>
    <property type="match status" value="1"/>
</dbReference>
<sequence length="650" mass="70724">MPEITEGSSQLIALHGFWEGAAKKENVLALHCDSDPELPARIRAAVSLAPHPGAAIRAAAKVLQAQQRFRAMRQDLKQRRARLGRGGMRSIAGLQVRNAALSLLNAAAAWPPGSKVLELEILVRHSRQEEEEETHLADIPAKFKPEKAAVIAEKIAVQVSDDDLHVLDKELLQQEIKEVLRLFRYFSALPVKGDRAKLFLTDAPLSKSMLEGEDRALPALRQALKEASADWRAVASSLDHRLDLEMLYHGLKDRAGRLVVRGRRDPLLPLVPRPAAFFGPRAGGNPRVRAFTGDLPVLADEADAGAALEGRWFYAPDGCFQITSENGSLVFDELVEPGERYRGELQEDGDWFTAELTCDGVAQGEMRLCWFGEQLKASFRESPQEAWNQVLVAGRQAPGPTAGGSSRRESTGGTSGRGPLGMDLSQTRTRSERGPEAAKTGAAERSGGPDAEAELLRAFARFDQDGSGQIDLAELRSLCAELGRHLSDAEAKEALAVLDANASGTVSLDEFRTWWLAKPGDSASAFALPALDFLKFSNHGLSALGLSLPAWPQEADEAQLKEVFNKFDRDGSGDIDLNELRTVAEELGVSMTPAEVEAAMMELSQNKGSRCDFPRFSAWWLQNHGSSSFGALGRSLMKAGMSLGVPWERA</sequence>
<dbReference type="SUPFAM" id="SSF47473">
    <property type="entry name" value="EF-hand"/>
    <property type="match status" value="1"/>
</dbReference>
<keyword evidence="1" id="KW-0677">Repeat</keyword>
<dbReference type="PANTHER" id="PTHR23050">
    <property type="entry name" value="CALCIUM BINDING PROTEIN"/>
    <property type="match status" value="1"/>
</dbReference>
<evidence type="ECO:0000256" key="2">
    <source>
        <dbReference type="ARBA" id="ARBA00022837"/>
    </source>
</evidence>
<feature type="domain" description="EF-hand" evidence="4">
    <location>
        <begin position="555"/>
        <end position="590"/>
    </location>
</feature>
<dbReference type="AlphaFoldDB" id="A0A812SJA0"/>
<dbReference type="PROSITE" id="PS00018">
    <property type="entry name" value="EF_HAND_1"/>
    <property type="match status" value="3"/>
</dbReference>
<dbReference type="PROSITE" id="PS50222">
    <property type="entry name" value="EF_HAND_2"/>
    <property type="match status" value="3"/>
</dbReference>
<comment type="caution">
    <text evidence="5">The sequence shown here is derived from an EMBL/GenBank/DDBJ whole genome shotgun (WGS) entry which is preliminary data.</text>
</comment>
<feature type="domain" description="EF-hand" evidence="4">
    <location>
        <begin position="486"/>
        <end position="521"/>
    </location>
</feature>
<dbReference type="EMBL" id="CAJNDS010002464">
    <property type="protein sequence ID" value="CAE7487834.1"/>
    <property type="molecule type" value="Genomic_DNA"/>
</dbReference>
<accession>A0A812SJA0</accession>
<reference evidence="5" key="1">
    <citation type="submission" date="2021-02" db="EMBL/GenBank/DDBJ databases">
        <authorList>
            <person name="Dougan E. K."/>
            <person name="Rhodes N."/>
            <person name="Thang M."/>
            <person name="Chan C."/>
        </authorList>
    </citation>
    <scope>NUCLEOTIDE SEQUENCE</scope>
</reference>
<dbReference type="GO" id="GO:0005509">
    <property type="term" value="F:calcium ion binding"/>
    <property type="evidence" value="ECO:0007669"/>
    <property type="project" value="InterPro"/>
</dbReference>
<dbReference type="OrthoDB" id="26525at2759"/>
<dbReference type="InterPro" id="IPR011992">
    <property type="entry name" value="EF-hand-dom_pair"/>
</dbReference>
<evidence type="ECO:0000256" key="3">
    <source>
        <dbReference type="SAM" id="MobiDB-lite"/>
    </source>
</evidence>
<dbReference type="Proteomes" id="UP000604046">
    <property type="component" value="Unassembled WGS sequence"/>
</dbReference>